<gene>
    <name evidence="8" type="ORF">CEXT_307311</name>
</gene>
<dbReference type="AlphaFoldDB" id="A0AAV4WYV8"/>
<reference evidence="8 9" key="1">
    <citation type="submission" date="2021-06" db="EMBL/GenBank/DDBJ databases">
        <title>Caerostris extrusa draft genome.</title>
        <authorList>
            <person name="Kono N."/>
            <person name="Arakawa K."/>
        </authorList>
    </citation>
    <scope>NUCLEOTIDE SEQUENCE [LARGE SCALE GENOMIC DNA]</scope>
</reference>
<comment type="caution">
    <text evidence="8">The sequence shown here is derived from an EMBL/GenBank/DDBJ whole genome shotgun (WGS) entry which is preliminary data.</text>
</comment>
<keyword evidence="3" id="KW-0677">Repeat</keyword>
<keyword evidence="4" id="KW-0863">Zinc-finger</keyword>
<dbReference type="EMBL" id="BPLR01016890">
    <property type="protein sequence ID" value="GIY87125.1"/>
    <property type="molecule type" value="Genomic_DNA"/>
</dbReference>
<keyword evidence="9" id="KW-1185">Reference proteome</keyword>
<evidence type="ECO:0000256" key="1">
    <source>
        <dbReference type="ARBA" id="ARBA00022679"/>
    </source>
</evidence>
<keyword evidence="5" id="KW-0833">Ubl conjugation pathway</keyword>
<evidence type="ECO:0000259" key="7">
    <source>
        <dbReference type="PROSITE" id="PS51873"/>
    </source>
</evidence>
<dbReference type="Proteomes" id="UP001054945">
    <property type="component" value="Unassembled WGS sequence"/>
</dbReference>
<dbReference type="CDD" id="cd20341">
    <property type="entry name" value="BRcat_RBR_RNF14"/>
    <property type="match status" value="1"/>
</dbReference>
<dbReference type="InterPro" id="IPR002867">
    <property type="entry name" value="IBR_dom"/>
</dbReference>
<keyword evidence="6" id="KW-0862">Zinc</keyword>
<dbReference type="Pfam" id="PF01485">
    <property type="entry name" value="IBR"/>
    <property type="match status" value="1"/>
</dbReference>
<name>A0AAV4WYV8_CAEEX</name>
<keyword evidence="1" id="KW-0808">Transferase</keyword>
<evidence type="ECO:0000256" key="2">
    <source>
        <dbReference type="ARBA" id="ARBA00022723"/>
    </source>
</evidence>
<evidence type="ECO:0000256" key="5">
    <source>
        <dbReference type="ARBA" id="ARBA00022786"/>
    </source>
</evidence>
<dbReference type="PROSITE" id="PS51873">
    <property type="entry name" value="TRIAD"/>
    <property type="match status" value="1"/>
</dbReference>
<evidence type="ECO:0000256" key="4">
    <source>
        <dbReference type="ARBA" id="ARBA00022771"/>
    </source>
</evidence>
<organism evidence="8 9">
    <name type="scientific">Caerostris extrusa</name>
    <name type="common">Bark spider</name>
    <name type="synonym">Caerostris bankana</name>
    <dbReference type="NCBI Taxonomy" id="172846"/>
    <lineage>
        <taxon>Eukaryota</taxon>
        <taxon>Metazoa</taxon>
        <taxon>Ecdysozoa</taxon>
        <taxon>Arthropoda</taxon>
        <taxon>Chelicerata</taxon>
        <taxon>Arachnida</taxon>
        <taxon>Araneae</taxon>
        <taxon>Araneomorphae</taxon>
        <taxon>Entelegynae</taxon>
        <taxon>Araneoidea</taxon>
        <taxon>Araneidae</taxon>
        <taxon>Caerostris</taxon>
    </lineage>
</organism>
<dbReference type="GO" id="GO:0008270">
    <property type="term" value="F:zinc ion binding"/>
    <property type="evidence" value="ECO:0007669"/>
    <property type="project" value="UniProtKB-KW"/>
</dbReference>
<sequence length="136" mass="15851">MDPPSGQFIAHVQIPKNFRIYYMTENKSSQVHEALIEENGECQSQADILTIQQVVRKDLFEKYDKMLLHRSLETMPDVTFCPRKFCQCALVIDVQDRMGTCPRCRFVFCPFCNMTYHGVAPCVFKSKEKQLYLISI</sequence>
<evidence type="ECO:0000256" key="3">
    <source>
        <dbReference type="ARBA" id="ARBA00022737"/>
    </source>
</evidence>
<dbReference type="SUPFAM" id="SSF57850">
    <property type="entry name" value="RING/U-box"/>
    <property type="match status" value="1"/>
</dbReference>
<dbReference type="SMART" id="SM00647">
    <property type="entry name" value="IBR"/>
    <property type="match status" value="1"/>
</dbReference>
<feature type="domain" description="RING-type" evidence="7">
    <location>
        <begin position="1"/>
        <end position="136"/>
    </location>
</feature>
<accession>A0AAV4WYV8</accession>
<dbReference type="GO" id="GO:0016740">
    <property type="term" value="F:transferase activity"/>
    <property type="evidence" value="ECO:0007669"/>
    <property type="project" value="UniProtKB-KW"/>
</dbReference>
<evidence type="ECO:0000256" key="6">
    <source>
        <dbReference type="ARBA" id="ARBA00022833"/>
    </source>
</evidence>
<protein>
    <recommendedName>
        <fullName evidence="7">RING-type domain-containing protein</fullName>
    </recommendedName>
</protein>
<evidence type="ECO:0000313" key="9">
    <source>
        <dbReference type="Proteomes" id="UP001054945"/>
    </source>
</evidence>
<proteinExistence type="predicted"/>
<dbReference type="InterPro" id="IPR044066">
    <property type="entry name" value="TRIAD_supradom"/>
</dbReference>
<keyword evidence="2" id="KW-0479">Metal-binding</keyword>
<evidence type="ECO:0000313" key="8">
    <source>
        <dbReference type="EMBL" id="GIY87125.1"/>
    </source>
</evidence>